<proteinExistence type="predicted"/>
<dbReference type="AlphaFoldDB" id="A0A8D8AXZ6"/>
<sequence>MTTELSPESPVQILWLAWQCCQSTVPVIPTSPPFNVVGLSHWSGLREQEDRQCCCTSRMPEDVVEDGDDQIRIMDRTGRTHSDEPWWMPLGLVEHVVIDSLVVRPQHDNVPTGER</sequence>
<protein>
    <submittedName>
        <fullName evidence="1">(northern house mosquito) hypothetical protein</fullName>
    </submittedName>
</protein>
<dbReference type="EMBL" id="HBUE01054124">
    <property type="protein sequence ID" value="CAG6465729.1"/>
    <property type="molecule type" value="Transcribed_RNA"/>
</dbReference>
<accession>A0A8D8AXZ6</accession>
<evidence type="ECO:0000313" key="1">
    <source>
        <dbReference type="EMBL" id="CAG6465729.1"/>
    </source>
</evidence>
<reference evidence="1" key="1">
    <citation type="submission" date="2021-05" db="EMBL/GenBank/DDBJ databases">
        <authorList>
            <person name="Alioto T."/>
            <person name="Alioto T."/>
            <person name="Gomez Garrido J."/>
        </authorList>
    </citation>
    <scope>NUCLEOTIDE SEQUENCE</scope>
</reference>
<name>A0A8D8AXZ6_CULPI</name>
<organism evidence="1">
    <name type="scientific">Culex pipiens</name>
    <name type="common">House mosquito</name>
    <dbReference type="NCBI Taxonomy" id="7175"/>
    <lineage>
        <taxon>Eukaryota</taxon>
        <taxon>Metazoa</taxon>
        <taxon>Ecdysozoa</taxon>
        <taxon>Arthropoda</taxon>
        <taxon>Hexapoda</taxon>
        <taxon>Insecta</taxon>
        <taxon>Pterygota</taxon>
        <taxon>Neoptera</taxon>
        <taxon>Endopterygota</taxon>
        <taxon>Diptera</taxon>
        <taxon>Nematocera</taxon>
        <taxon>Culicoidea</taxon>
        <taxon>Culicidae</taxon>
        <taxon>Culicinae</taxon>
        <taxon>Culicini</taxon>
        <taxon>Culex</taxon>
        <taxon>Culex</taxon>
    </lineage>
</organism>